<dbReference type="HOGENOM" id="CLU_2109208_0_0_1"/>
<evidence type="ECO:0000313" key="3">
    <source>
        <dbReference type="EnsemblFungi" id="EJT70449"/>
    </source>
</evidence>
<proteinExistence type="predicted"/>
<dbReference type="AlphaFoldDB" id="J3PDA4"/>
<evidence type="ECO:0000313" key="2">
    <source>
        <dbReference type="EMBL" id="EJT70449.1"/>
    </source>
</evidence>
<dbReference type="RefSeq" id="XP_009227627.1">
    <property type="nucleotide sequence ID" value="XM_009229363.1"/>
</dbReference>
<evidence type="ECO:0000313" key="4">
    <source>
        <dbReference type="Proteomes" id="UP000006039"/>
    </source>
</evidence>
<reference evidence="3" key="4">
    <citation type="journal article" date="2015" name="G3 (Bethesda)">
        <title>Genome sequences of three phytopathogenic species of the Magnaporthaceae family of fungi.</title>
        <authorList>
            <person name="Okagaki L.H."/>
            <person name="Nunes C.C."/>
            <person name="Sailsbery J."/>
            <person name="Clay B."/>
            <person name="Brown D."/>
            <person name="John T."/>
            <person name="Oh Y."/>
            <person name="Young N."/>
            <person name="Fitzgerald M."/>
            <person name="Haas B.J."/>
            <person name="Zeng Q."/>
            <person name="Young S."/>
            <person name="Adiconis X."/>
            <person name="Fan L."/>
            <person name="Levin J.Z."/>
            <person name="Mitchell T.K."/>
            <person name="Okubara P.A."/>
            <person name="Farman M.L."/>
            <person name="Kohn L.M."/>
            <person name="Birren B."/>
            <person name="Ma L.-J."/>
            <person name="Dean R.A."/>
        </authorList>
    </citation>
    <scope>NUCLEOTIDE SEQUENCE</scope>
    <source>
        <strain evidence="3">R3-111a-1</strain>
    </source>
</reference>
<reference evidence="2" key="3">
    <citation type="submission" date="2010-09" db="EMBL/GenBank/DDBJ databases">
        <title>Annotation of Gaeumannomyces graminis var. tritici R3-111a-1.</title>
        <authorList>
            <consortium name="The Broad Institute Genome Sequencing Platform"/>
            <person name="Ma L.-J."/>
            <person name="Dead R."/>
            <person name="Young S.K."/>
            <person name="Zeng Q."/>
            <person name="Gargeya S."/>
            <person name="Fitzgerald M."/>
            <person name="Haas B."/>
            <person name="Abouelleil A."/>
            <person name="Alvarado L."/>
            <person name="Arachchi H.M."/>
            <person name="Berlin A."/>
            <person name="Brown A."/>
            <person name="Chapman S.B."/>
            <person name="Chen Z."/>
            <person name="Dunbar C."/>
            <person name="Freedman E."/>
            <person name="Gearin G."/>
            <person name="Gellesch M."/>
            <person name="Goldberg J."/>
            <person name="Griggs A."/>
            <person name="Gujja S."/>
            <person name="Heiman D."/>
            <person name="Howarth C."/>
            <person name="Larson L."/>
            <person name="Lui A."/>
            <person name="MacDonald P.J.P."/>
            <person name="Mehta T."/>
            <person name="Montmayeur A."/>
            <person name="Murphy C."/>
            <person name="Neiman D."/>
            <person name="Pearson M."/>
            <person name="Priest M."/>
            <person name="Roberts A."/>
            <person name="Saif S."/>
            <person name="Shea T."/>
            <person name="Shenoy N."/>
            <person name="Sisk P."/>
            <person name="Stolte C."/>
            <person name="Sykes S."/>
            <person name="Yandava C."/>
            <person name="Wortman J."/>
            <person name="Nusbaum C."/>
            <person name="Birren B."/>
        </authorList>
    </citation>
    <scope>NUCLEOTIDE SEQUENCE</scope>
    <source>
        <strain evidence="2">R3-111a-1</strain>
    </source>
</reference>
<dbReference type="EnsemblFungi" id="EJT70449">
    <property type="protein sequence ID" value="EJT70449"/>
    <property type="gene ID" value="GGTG_11472"/>
</dbReference>
<feature type="region of interest" description="Disordered" evidence="1">
    <location>
        <begin position="1"/>
        <end position="28"/>
    </location>
</feature>
<evidence type="ECO:0000256" key="1">
    <source>
        <dbReference type="SAM" id="MobiDB-lite"/>
    </source>
</evidence>
<feature type="compositionally biased region" description="Polar residues" evidence="1">
    <location>
        <begin position="1"/>
        <end position="11"/>
    </location>
</feature>
<name>J3PDA4_GAET3</name>
<accession>J3PDA4</accession>
<sequence length="115" mass="13168">MCPENEATQRPSRIAFASPHSDGQPRTGFGCEKRAKFTKCRSSLVQAAAVWQPPPSFFPAAQPSVNDRTRPRWEKTRWEKAKNLTIFTKTASLNARKFKYFSILRTNKFAHLIII</sequence>
<reference evidence="4" key="1">
    <citation type="submission" date="2010-07" db="EMBL/GenBank/DDBJ databases">
        <title>The genome sequence of Gaeumannomyces graminis var. tritici strain R3-111a-1.</title>
        <authorList>
            <consortium name="The Broad Institute Genome Sequencing Platform"/>
            <person name="Ma L.-J."/>
            <person name="Dead R."/>
            <person name="Young S."/>
            <person name="Zeng Q."/>
            <person name="Koehrsen M."/>
            <person name="Alvarado L."/>
            <person name="Berlin A."/>
            <person name="Chapman S.B."/>
            <person name="Chen Z."/>
            <person name="Freedman E."/>
            <person name="Gellesch M."/>
            <person name="Goldberg J."/>
            <person name="Griggs A."/>
            <person name="Gujja S."/>
            <person name="Heilman E.R."/>
            <person name="Heiman D."/>
            <person name="Hepburn T."/>
            <person name="Howarth C."/>
            <person name="Jen D."/>
            <person name="Larson L."/>
            <person name="Mehta T."/>
            <person name="Neiman D."/>
            <person name="Pearson M."/>
            <person name="Roberts A."/>
            <person name="Saif S."/>
            <person name="Shea T."/>
            <person name="Shenoy N."/>
            <person name="Sisk P."/>
            <person name="Stolte C."/>
            <person name="Sykes S."/>
            <person name="Walk T."/>
            <person name="White J."/>
            <person name="Yandava C."/>
            <person name="Haas B."/>
            <person name="Nusbaum C."/>
            <person name="Birren B."/>
        </authorList>
    </citation>
    <scope>NUCLEOTIDE SEQUENCE [LARGE SCALE GENOMIC DNA]</scope>
    <source>
        <strain evidence="4">R3-111a-1</strain>
    </source>
</reference>
<keyword evidence="4" id="KW-1185">Reference proteome</keyword>
<reference evidence="3" key="5">
    <citation type="submission" date="2018-04" db="UniProtKB">
        <authorList>
            <consortium name="EnsemblFungi"/>
        </authorList>
    </citation>
    <scope>IDENTIFICATION</scope>
    <source>
        <strain evidence="3">R3-111a-1</strain>
    </source>
</reference>
<dbReference type="GeneID" id="20351930"/>
<organism evidence="2">
    <name type="scientific">Gaeumannomyces tritici (strain R3-111a-1)</name>
    <name type="common">Wheat and barley take-all root rot fungus</name>
    <name type="synonym">Gaeumannomyces graminis var. tritici</name>
    <dbReference type="NCBI Taxonomy" id="644352"/>
    <lineage>
        <taxon>Eukaryota</taxon>
        <taxon>Fungi</taxon>
        <taxon>Dikarya</taxon>
        <taxon>Ascomycota</taxon>
        <taxon>Pezizomycotina</taxon>
        <taxon>Sordariomycetes</taxon>
        <taxon>Sordariomycetidae</taxon>
        <taxon>Magnaporthales</taxon>
        <taxon>Magnaporthaceae</taxon>
        <taxon>Gaeumannomyces</taxon>
    </lineage>
</organism>
<protein>
    <submittedName>
        <fullName evidence="2 3">Uncharacterized protein</fullName>
    </submittedName>
</protein>
<dbReference type="EMBL" id="GL385401">
    <property type="protein sequence ID" value="EJT70449.1"/>
    <property type="molecule type" value="Genomic_DNA"/>
</dbReference>
<gene>
    <name evidence="3" type="primary">20351930</name>
    <name evidence="2" type="ORF">GGTG_11472</name>
</gene>
<dbReference type="Proteomes" id="UP000006039">
    <property type="component" value="Unassembled WGS sequence"/>
</dbReference>
<reference evidence="2" key="2">
    <citation type="submission" date="2010-07" db="EMBL/GenBank/DDBJ databases">
        <authorList>
            <consortium name="The Broad Institute Genome Sequencing Platform"/>
            <consortium name="Broad Institute Genome Sequencing Center for Infectious Disease"/>
            <person name="Ma L.-J."/>
            <person name="Dead R."/>
            <person name="Young S."/>
            <person name="Zeng Q."/>
            <person name="Koehrsen M."/>
            <person name="Alvarado L."/>
            <person name="Berlin A."/>
            <person name="Chapman S.B."/>
            <person name="Chen Z."/>
            <person name="Freedman E."/>
            <person name="Gellesch M."/>
            <person name="Goldberg J."/>
            <person name="Griggs A."/>
            <person name="Gujja S."/>
            <person name="Heilman E.R."/>
            <person name="Heiman D."/>
            <person name="Hepburn T."/>
            <person name="Howarth C."/>
            <person name="Jen D."/>
            <person name="Larson L."/>
            <person name="Mehta T."/>
            <person name="Neiman D."/>
            <person name="Pearson M."/>
            <person name="Roberts A."/>
            <person name="Saif S."/>
            <person name="Shea T."/>
            <person name="Shenoy N."/>
            <person name="Sisk P."/>
            <person name="Stolte C."/>
            <person name="Sykes S."/>
            <person name="Walk T."/>
            <person name="White J."/>
            <person name="Yandava C."/>
            <person name="Haas B."/>
            <person name="Nusbaum C."/>
            <person name="Birren B."/>
        </authorList>
    </citation>
    <scope>NUCLEOTIDE SEQUENCE</scope>
    <source>
        <strain evidence="2">R3-111a-1</strain>
    </source>
</reference>
<dbReference type="VEuPathDB" id="FungiDB:GGTG_11472"/>